<dbReference type="InParanoid" id="A0A6P8IDH8"/>
<feature type="compositionally biased region" description="Acidic residues" evidence="5">
    <location>
        <begin position="892"/>
        <end position="902"/>
    </location>
</feature>
<evidence type="ECO:0000256" key="3">
    <source>
        <dbReference type="ARBA" id="ARBA00023038"/>
    </source>
</evidence>
<feature type="compositionally biased region" description="Basic and acidic residues" evidence="5">
    <location>
        <begin position="1018"/>
        <end position="1037"/>
    </location>
</feature>
<feature type="compositionally biased region" description="Basic and acidic residues" evidence="5">
    <location>
        <begin position="796"/>
        <end position="824"/>
    </location>
</feature>
<feature type="compositionally biased region" description="Polar residues" evidence="5">
    <location>
        <begin position="526"/>
        <end position="536"/>
    </location>
</feature>
<feature type="region of interest" description="Disordered" evidence="5">
    <location>
        <begin position="261"/>
        <end position="415"/>
    </location>
</feature>
<keyword evidence="8" id="KW-1185">Reference proteome</keyword>
<feature type="compositionally biased region" description="Basic and acidic residues" evidence="5">
    <location>
        <begin position="470"/>
        <end position="484"/>
    </location>
</feature>
<feature type="compositionally biased region" description="Polar residues" evidence="5">
    <location>
        <begin position="1524"/>
        <end position="1533"/>
    </location>
</feature>
<gene>
    <name evidence="9" type="primary">LOC116299023</name>
</gene>
<dbReference type="KEGG" id="aten:116299023"/>
<feature type="region of interest" description="Disordered" evidence="5">
    <location>
        <begin position="1272"/>
        <end position="1295"/>
    </location>
</feature>
<dbReference type="RefSeq" id="XP_031563500.1">
    <property type="nucleotide sequence ID" value="XM_031707640.1"/>
</dbReference>
<dbReference type="GO" id="GO:0046872">
    <property type="term" value="F:metal ion binding"/>
    <property type="evidence" value="ECO:0007669"/>
    <property type="project" value="UniProtKB-KW"/>
</dbReference>
<dbReference type="InterPro" id="IPR036872">
    <property type="entry name" value="CH_dom_sf"/>
</dbReference>
<dbReference type="Gene3D" id="2.10.110.10">
    <property type="entry name" value="Cysteine Rich Protein"/>
    <property type="match status" value="1"/>
</dbReference>
<feature type="compositionally biased region" description="Polar residues" evidence="5">
    <location>
        <begin position="1039"/>
        <end position="1056"/>
    </location>
</feature>
<feature type="compositionally biased region" description="Basic and acidic residues" evidence="5">
    <location>
        <begin position="263"/>
        <end position="272"/>
    </location>
</feature>
<feature type="compositionally biased region" description="Basic and acidic residues" evidence="5">
    <location>
        <begin position="1869"/>
        <end position="1960"/>
    </location>
</feature>
<dbReference type="PROSITE" id="PS50023">
    <property type="entry name" value="LIM_DOMAIN_2"/>
    <property type="match status" value="1"/>
</dbReference>
<feature type="compositionally biased region" description="Basic and acidic residues" evidence="5">
    <location>
        <begin position="1329"/>
        <end position="1345"/>
    </location>
</feature>
<feature type="compositionally biased region" description="Basic and acidic residues" evidence="5">
    <location>
        <begin position="655"/>
        <end position="675"/>
    </location>
</feature>
<feature type="compositionally biased region" description="Basic and acidic residues" evidence="5">
    <location>
        <begin position="632"/>
        <end position="642"/>
    </location>
</feature>
<feature type="region of interest" description="Disordered" evidence="5">
    <location>
        <begin position="1323"/>
        <end position="1395"/>
    </location>
</feature>
<feature type="compositionally biased region" description="Polar residues" evidence="5">
    <location>
        <begin position="1349"/>
        <end position="1364"/>
    </location>
</feature>
<evidence type="ECO:0000256" key="1">
    <source>
        <dbReference type="ARBA" id="ARBA00022723"/>
    </source>
</evidence>
<evidence type="ECO:0000313" key="8">
    <source>
        <dbReference type="Proteomes" id="UP000515163"/>
    </source>
</evidence>
<feature type="compositionally biased region" description="Basic and acidic residues" evidence="5">
    <location>
        <begin position="1439"/>
        <end position="1461"/>
    </location>
</feature>
<evidence type="ECO:0000256" key="4">
    <source>
        <dbReference type="PROSITE-ProRule" id="PRU00125"/>
    </source>
</evidence>
<feature type="compositionally biased region" description="Basic and acidic residues" evidence="5">
    <location>
        <begin position="1077"/>
        <end position="1110"/>
    </location>
</feature>
<name>A0A6P8IDH8_ACTTE</name>
<dbReference type="InterPro" id="IPR001781">
    <property type="entry name" value="Znf_LIM"/>
</dbReference>
<dbReference type="GO" id="GO:0030155">
    <property type="term" value="P:regulation of cell adhesion"/>
    <property type="evidence" value="ECO:0007669"/>
    <property type="project" value="InterPro"/>
</dbReference>
<dbReference type="InterPro" id="IPR001715">
    <property type="entry name" value="CH_dom"/>
</dbReference>
<evidence type="ECO:0000256" key="2">
    <source>
        <dbReference type="ARBA" id="ARBA00022833"/>
    </source>
</evidence>
<dbReference type="Gene3D" id="1.10.418.10">
    <property type="entry name" value="Calponin-like domain"/>
    <property type="match status" value="1"/>
</dbReference>
<feature type="region of interest" description="Disordered" evidence="5">
    <location>
        <begin position="763"/>
        <end position="1168"/>
    </location>
</feature>
<feature type="region of interest" description="Disordered" evidence="5">
    <location>
        <begin position="1869"/>
        <end position="2092"/>
    </location>
</feature>
<proteinExistence type="predicted"/>
<feature type="compositionally biased region" description="Basic and acidic residues" evidence="5">
    <location>
        <begin position="954"/>
        <end position="975"/>
    </location>
</feature>
<dbReference type="Proteomes" id="UP000515163">
    <property type="component" value="Unplaced"/>
</dbReference>
<feature type="compositionally biased region" description="Basic and acidic residues" evidence="5">
    <location>
        <begin position="1375"/>
        <end position="1390"/>
    </location>
</feature>
<organism evidence="8 9">
    <name type="scientific">Actinia tenebrosa</name>
    <name type="common">Australian red waratah sea anemone</name>
    <dbReference type="NCBI Taxonomy" id="6105"/>
    <lineage>
        <taxon>Eukaryota</taxon>
        <taxon>Metazoa</taxon>
        <taxon>Cnidaria</taxon>
        <taxon>Anthozoa</taxon>
        <taxon>Hexacorallia</taxon>
        <taxon>Actiniaria</taxon>
        <taxon>Actiniidae</taxon>
        <taxon>Actinia</taxon>
    </lineage>
</organism>
<feature type="compositionally biased region" description="Polar residues" evidence="5">
    <location>
        <begin position="1463"/>
        <end position="1472"/>
    </location>
</feature>
<dbReference type="PROSITE" id="PS50021">
    <property type="entry name" value="CH"/>
    <property type="match status" value="1"/>
</dbReference>
<feature type="region of interest" description="Disordered" evidence="5">
    <location>
        <begin position="454"/>
        <end position="509"/>
    </location>
</feature>
<dbReference type="PANTHER" id="PTHR46767">
    <property type="entry name" value="LIM DOMAIN ONLY PROTEIN 7"/>
    <property type="match status" value="1"/>
</dbReference>
<feature type="compositionally biased region" description="Basic and acidic residues" evidence="5">
    <location>
        <begin position="1534"/>
        <end position="1555"/>
    </location>
</feature>
<dbReference type="InterPro" id="IPR029978">
    <property type="entry name" value="LMO-7"/>
</dbReference>
<reference evidence="9" key="1">
    <citation type="submission" date="2025-08" db="UniProtKB">
        <authorList>
            <consortium name="RefSeq"/>
        </authorList>
    </citation>
    <scope>IDENTIFICATION</scope>
    <source>
        <tissue evidence="9">Tentacle</tissue>
    </source>
</reference>
<feature type="compositionally biased region" description="Polar residues" evidence="5">
    <location>
        <begin position="912"/>
        <end position="924"/>
    </location>
</feature>
<feature type="compositionally biased region" description="Basic and acidic residues" evidence="5">
    <location>
        <begin position="498"/>
        <end position="509"/>
    </location>
</feature>
<evidence type="ECO:0000259" key="6">
    <source>
        <dbReference type="PROSITE" id="PS50021"/>
    </source>
</evidence>
<keyword evidence="1 4" id="KW-0479">Metal-binding</keyword>
<keyword evidence="3 4" id="KW-0440">LIM domain</keyword>
<evidence type="ECO:0000313" key="9">
    <source>
        <dbReference type="RefSeq" id="XP_031563500.1"/>
    </source>
</evidence>
<dbReference type="SUPFAM" id="SSF47576">
    <property type="entry name" value="Calponin-homology domain, CH-domain"/>
    <property type="match status" value="1"/>
</dbReference>
<feature type="compositionally biased region" description="Basic and acidic residues" evidence="5">
    <location>
        <begin position="1967"/>
        <end position="1976"/>
    </location>
</feature>
<dbReference type="PROSITE" id="PS00478">
    <property type="entry name" value="LIM_DOMAIN_1"/>
    <property type="match status" value="1"/>
</dbReference>
<dbReference type="SMART" id="SM00132">
    <property type="entry name" value="LIM"/>
    <property type="match status" value="1"/>
</dbReference>
<feature type="compositionally biased region" description="Basic and acidic residues" evidence="5">
    <location>
        <begin position="352"/>
        <end position="364"/>
    </location>
</feature>
<evidence type="ECO:0000259" key="7">
    <source>
        <dbReference type="PROSITE" id="PS50023"/>
    </source>
</evidence>
<sequence length="2208" mass="265196">MDQGLMEARRWIERITFTPFKHSDFRESLVDGVLLCELVVNVASMSIGRINRSSTAYASTDNIKLFQRACETLGFDKSQLFDVTDLQEVPVKRGQSVLERAKESQRRLAKVCLTVYWLGKYANDTLNFTGSSSLDESCFQHLLQNQLPELPEIEGAEPIRHEPIETKQSEPSESIKDKHEIVTEAIDYSTNIQTFKQLEEESKRVQEEVERQRRRSFSASDKENQFIEEEKDRRRKSIGSKPVWKEGDSRYKHKKEILGGWKDPIKNRRDRIVQGGESPPKEKRIAGLNMRSPGDMRDKLSRFEQMNRQTSEESEVIQGKRSRPKSWGGGDSLTRGGSLVDKANKFESLQRQADKESAVLHGELRMPAVDNDDKRQNRAPVLSAATVNIKDKHSKYEKLDKTAHQQTMVLEGKHRENETDFEYDIGDKVSGPIPLPGTADVKLREKKRQFESLDYKAQRESSILKLHSGKSFDDATQRPKRSEPRPMSNVFDYQRSTHSYEPERSGDVVMRDVEGEGIQARDMNFVESSPNQNEVFMQNDYEAAPKPVSPNPPAPPREDSLRYNSLTKRPEDSIKKLSKNKTTLYSSFAQQPEEPNKGGAKRPALKYKEFISYPVTKQRDRVERYNAAVEQLSKEPGKKDISSDQSTGRPRKKSLGSDEWIKVRPVEEPTEDLSKRPIQKLWDREPEDEDTDHKKRSQPVDTSFTVVENSNYVPDVKNMRYKDFAAPPKSVVKDHVIMSNASVVESSGPRKISGIGPYSNFAQQAAAQDPNKPAPKVSMSYRDFVVPPPKEGSTSESEKAKAKKVKDLTKRFMELEAEQLKPKEGGPPQPKSLVDRDELVRYERESRARSWYGGPLGLDDEEFEGAYRRRVRRWSDYEYEEGDKTKSSPWEQEQEPEQSDDEMQSRKYPGTSAASSNQYQSYNGSVDPEIEVRKKPQVESSREWHQPQPPRSVEPLHDEIEVRKIPQVESSREWHQPQPASTEYPQRSVEPLHDADPIPYGQTHEQDMRPTISMFQHSEPEAPQHEDQSSSGEDRRYGPTTSTHARTIGTRSWNEFESSRRKKSMELLDNRPSAKPYDSKEQQKVKGEADIYKLKRPADYLPKYKADQADKPSSQPSYHEPPKPEDTYHHYFQSKTLDDFVPQEKYPQSQPEKYDEEPMPTSYPTYYQQDTDDQYRKGVATEVVQAGKPLIVSAKLHDKTKDQKPVQKPIPGDQAYEIVATTETSNIVESTQDFKAQQKLWEDLSSHKQTQPVEEPTEAFQVKELQAEKHVAMQPDIQKPRKAETHEREVEPVVTKSKRPQMFAIVGQGRQVRPLVAEVPEPVVVSQKHPKEEVPQLDNKEEPRAIPDQTRQQHPANVLISPSLSGAKVFNFDEDQNKKDAAKSHPHTEKQLIPAKKNETVVVETVTVVEKSRGFDEDIFKALELSEDERLKRNIQNPEYREKLRKEVEEKNRKQREEAKHLTNLQMRQSLGTKDMVNDGEGRLRQEHAEGLENAGGNLEYLYDYNANRTEDYARKDDPRYYANQRNRPNQRQYEIDRREQERSENERLRQEHLHRERLKQQQMEEELEEKREWERREQARLEYERREQERLEHERREQERKERERKEQERREWERREQERMELARREQERLEHERREQERKERERKEQERREWERREQERMELDRREQERLEHERQEQRRKELEQRERERKEQERREWERREQERLELARREQERLEHERQEQRRKELEQRERERKEQERREWERREQERLELKRQEQERLEHERREQERKERERKEQERREWERREQERLELERQEQERLEHERREQERKECERKEQERREWERREQERLELERREQEERLELERREQERLEHERLEQERLEHERLEQERLEHERVEQQFREQERKEQERMEEERRRREQLEREKYEQNRRRQDEQRQRGRYGTREHERHDHRDERHDPRETHMRHDYRDVERHDPRDTHRRHHRDEERHDPRDTHRRQDHRDEERHDPRDTHRRQDHRDEERYDPRKRESHDYRDRQRYERERIQRERREQERLDQERRERERRERHRREQEHLGPEERERHRLEQQRRVHEMVEQQQREEEEYKKSLSREDVHIHAASQQGPQTDSNTNWTKIEDGSRYSIYETFIAADQKRVVCTSCGIPINKDTALFVQELNRYWHKKCFRCVVCQVIFGSKEQRSPLMVSDSLLHCENCFITNEGEKYTEV</sequence>
<protein>
    <submittedName>
        <fullName evidence="9">Trichohyalin-like isoform X1</fullName>
    </submittedName>
</protein>
<keyword evidence="2 4" id="KW-0862">Zinc</keyword>
<evidence type="ECO:0000256" key="5">
    <source>
        <dbReference type="SAM" id="MobiDB-lite"/>
    </source>
</evidence>
<dbReference type="OrthoDB" id="15627at2759"/>
<accession>A0A6P8IDH8</accession>
<feature type="region of interest" description="Disordered" evidence="5">
    <location>
        <begin position="522"/>
        <end position="706"/>
    </location>
</feature>
<dbReference type="GeneID" id="116299023"/>
<dbReference type="Pfam" id="PF00307">
    <property type="entry name" value="CH"/>
    <property type="match status" value="1"/>
</dbReference>
<feature type="compositionally biased region" description="Basic and acidic residues" evidence="5">
    <location>
        <begin position="1278"/>
        <end position="1291"/>
    </location>
</feature>
<dbReference type="SMART" id="SM00033">
    <property type="entry name" value="CH"/>
    <property type="match status" value="1"/>
</dbReference>
<feature type="compositionally biased region" description="Basic and acidic residues" evidence="5">
    <location>
        <begin position="1569"/>
        <end position="1831"/>
    </location>
</feature>
<feature type="compositionally biased region" description="Basic and acidic residues" evidence="5">
    <location>
        <begin position="833"/>
        <end position="848"/>
    </location>
</feature>
<feature type="domain" description="Calponin-homology (CH)" evidence="6">
    <location>
        <begin position="2"/>
        <end position="109"/>
    </location>
</feature>
<feature type="compositionally biased region" description="Basic and acidic residues" evidence="5">
    <location>
        <begin position="220"/>
        <end position="232"/>
    </location>
</feature>
<feature type="region of interest" description="Disordered" evidence="5">
    <location>
        <begin position="209"/>
        <end position="249"/>
    </location>
</feature>
<dbReference type="PANTHER" id="PTHR46767:SF2">
    <property type="entry name" value="LIM DOMAIN 7B"/>
    <property type="match status" value="1"/>
</dbReference>
<feature type="compositionally biased region" description="Basic and acidic residues" evidence="5">
    <location>
        <begin position="1120"/>
        <end position="1129"/>
    </location>
</feature>
<feature type="compositionally biased region" description="Basic and acidic residues" evidence="5">
    <location>
        <begin position="1982"/>
        <end position="1993"/>
    </location>
</feature>
<feature type="region of interest" description="Disordered" evidence="5">
    <location>
        <begin position="1430"/>
        <end position="1478"/>
    </location>
</feature>
<feature type="compositionally biased region" description="Basic and acidic residues" evidence="5">
    <location>
        <begin position="930"/>
        <end position="945"/>
    </location>
</feature>
<feature type="compositionally biased region" description="Basic and acidic residues" evidence="5">
    <location>
        <begin position="1999"/>
        <end position="2092"/>
    </location>
</feature>
<feature type="domain" description="LIM zinc-binding" evidence="7">
    <location>
        <begin position="2137"/>
        <end position="2203"/>
    </location>
</feature>
<feature type="compositionally biased region" description="Polar residues" evidence="5">
    <location>
        <begin position="580"/>
        <end position="590"/>
    </location>
</feature>
<dbReference type="GO" id="GO:0023051">
    <property type="term" value="P:regulation of signaling"/>
    <property type="evidence" value="ECO:0007669"/>
    <property type="project" value="InterPro"/>
</dbReference>
<feature type="compositionally biased region" description="Basic and acidic residues" evidence="5">
    <location>
        <begin position="389"/>
        <end position="403"/>
    </location>
</feature>
<dbReference type="Pfam" id="PF00412">
    <property type="entry name" value="LIM"/>
    <property type="match status" value="1"/>
</dbReference>
<feature type="region of interest" description="Disordered" evidence="5">
    <location>
        <begin position="1512"/>
        <end position="1831"/>
    </location>
</feature>